<name>A0A2G5F8Q0_AQUCA</name>
<feature type="region of interest" description="Disordered" evidence="1">
    <location>
        <begin position="41"/>
        <end position="63"/>
    </location>
</feature>
<proteinExistence type="predicted"/>
<keyword evidence="2" id="KW-1133">Transmembrane helix</keyword>
<dbReference type="EMBL" id="KZ305018">
    <property type="protein sequence ID" value="PIA64317.1"/>
    <property type="molecule type" value="Genomic_DNA"/>
</dbReference>
<dbReference type="STRING" id="218851.A0A2G5F8Q0"/>
<dbReference type="InParanoid" id="A0A2G5F8Q0"/>
<feature type="transmembrane region" description="Helical" evidence="2">
    <location>
        <begin position="20"/>
        <end position="39"/>
    </location>
</feature>
<evidence type="ECO:0000256" key="1">
    <source>
        <dbReference type="SAM" id="MobiDB-lite"/>
    </source>
</evidence>
<feature type="compositionally biased region" description="Acidic residues" evidence="1">
    <location>
        <begin position="131"/>
        <end position="145"/>
    </location>
</feature>
<dbReference type="Pfam" id="PF14364">
    <property type="entry name" value="DUF4408"/>
    <property type="match status" value="1"/>
</dbReference>
<organism evidence="4 5">
    <name type="scientific">Aquilegia coerulea</name>
    <name type="common">Rocky mountain columbine</name>
    <dbReference type="NCBI Taxonomy" id="218851"/>
    <lineage>
        <taxon>Eukaryota</taxon>
        <taxon>Viridiplantae</taxon>
        <taxon>Streptophyta</taxon>
        <taxon>Embryophyta</taxon>
        <taxon>Tracheophyta</taxon>
        <taxon>Spermatophyta</taxon>
        <taxon>Magnoliopsida</taxon>
        <taxon>Ranunculales</taxon>
        <taxon>Ranunculaceae</taxon>
        <taxon>Thalictroideae</taxon>
        <taxon>Aquilegia</taxon>
    </lineage>
</organism>
<accession>A0A2G5F8Q0</accession>
<evidence type="ECO:0000313" key="4">
    <source>
        <dbReference type="EMBL" id="PIA64317.1"/>
    </source>
</evidence>
<feature type="compositionally biased region" description="Low complexity" evidence="1">
    <location>
        <begin position="41"/>
        <end position="59"/>
    </location>
</feature>
<protein>
    <recommendedName>
        <fullName evidence="3">DUF4408 domain-containing protein</fullName>
    </recommendedName>
</protein>
<evidence type="ECO:0000259" key="3">
    <source>
        <dbReference type="Pfam" id="PF14364"/>
    </source>
</evidence>
<dbReference type="Proteomes" id="UP000230069">
    <property type="component" value="Unassembled WGS sequence"/>
</dbReference>
<reference evidence="4 5" key="1">
    <citation type="submission" date="2017-09" db="EMBL/GenBank/DDBJ databases">
        <title>WGS assembly of Aquilegia coerulea Goldsmith.</title>
        <authorList>
            <person name="Hodges S."/>
            <person name="Kramer E."/>
            <person name="Nordborg M."/>
            <person name="Tomkins J."/>
            <person name="Borevitz J."/>
            <person name="Derieg N."/>
            <person name="Yan J."/>
            <person name="Mihaltcheva S."/>
            <person name="Hayes R.D."/>
            <person name="Rokhsar D."/>
        </authorList>
    </citation>
    <scope>NUCLEOTIDE SEQUENCE [LARGE SCALE GENOMIC DNA]</scope>
    <source>
        <strain evidence="5">cv. Goldsmith</strain>
    </source>
</reference>
<sequence length="266" mass="30280">MLEESIPAVWASLNSWFTPTLLFVFLNVMIGTIAVASGFGTNQKQTQDPNNNNQQPHQQLVRSPSVLQRIRSINLYRYRSQDLTPFSSITTTTHPPPQAEQSFQHVLDSFHEQKAFDNLENLQSHNSIDDDFVSEESETETETETETPTTFHNMDEDHHVARTLSDTKPASGSMPVKLSKKLKKSASAKSAFSHFEEQEMVNLQVRPSTVKEGKKKELQSFGDDEEVDAKADDFINKFKQQLKLQRLDSILRYKEMLGRGAHPENK</sequence>
<keyword evidence="5" id="KW-1185">Reference proteome</keyword>
<gene>
    <name evidence="4" type="ORF">AQUCO_00100062v1</name>
</gene>
<keyword evidence="2" id="KW-0472">Membrane</keyword>
<feature type="region of interest" description="Disordered" evidence="1">
    <location>
        <begin position="131"/>
        <end position="151"/>
    </location>
</feature>
<keyword evidence="2" id="KW-0812">Transmembrane</keyword>
<feature type="domain" description="DUF4408" evidence="3">
    <location>
        <begin position="7"/>
        <end position="39"/>
    </location>
</feature>
<evidence type="ECO:0000313" key="5">
    <source>
        <dbReference type="Proteomes" id="UP000230069"/>
    </source>
</evidence>
<dbReference type="OrthoDB" id="1931904at2759"/>
<evidence type="ECO:0000256" key="2">
    <source>
        <dbReference type="SAM" id="Phobius"/>
    </source>
</evidence>
<dbReference type="Pfam" id="PF05553">
    <property type="entry name" value="DUF761"/>
    <property type="match status" value="1"/>
</dbReference>
<dbReference type="AlphaFoldDB" id="A0A2G5F8Q0"/>
<dbReference type="PANTHER" id="PTHR33098">
    <property type="entry name" value="COTTON FIBER (DUF761)"/>
    <property type="match status" value="1"/>
</dbReference>
<dbReference type="FunCoup" id="A0A2G5F8Q0">
    <property type="interactions" value="1370"/>
</dbReference>
<dbReference type="InterPro" id="IPR008480">
    <property type="entry name" value="DUF761_pln"/>
</dbReference>
<dbReference type="InterPro" id="IPR025520">
    <property type="entry name" value="DUF4408"/>
</dbReference>
<dbReference type="PANTHER" id="PTHR33098:SF53">
    <property type="entry name" value="OS05G0540900 PROTEIN"/>
    <property type="match status" value="1"/>
</dbReference>